<dbReference type="PROSITE" id="PS50885">
    <property type="entry name" value="HAMP"/>
    <property type="match status" value="1"/>
</dbReference>
<evidence type="ECO:0000259" key="4">
    <source>
        <dbReference type="PROSITE" id="PS50885"/>
    </source>
</evidence>
<dbReference type="InterPro" id="IPR003660">
    <property type="entry name" value="HAMP_dom"/>
</dbReference>
<evidence type="ECO:0000256" key="2">
    <source>
        <dbReference type="SAM" id="Coils"/>
    </source>
</evidence>
<keyword evidence="3" id="KW-0472">Membrane</keyword>
<dbReference type="SMART" id="SM00304">
    <property type="entry name" value="HAMP"/>
    <property type="match status" value="2"/>
</dbReference>
<dbReference type="InterPro" id="IPR036457">
    <property type="entry name" value="PPM-type-like_dom_sf"/>
</dbReference>
<dbReference type="RefSeq" id="WP_379905571.1">
    <property type="nucleotide sequence ID" value="NZ_JBHRTR010000046.1"/>
</dbReference>
<dbReference type="Proteomes" id="UP001595528">
    <property type="component" value="Unassembled WGS sequence"/>
</dbReference>
<dbReference type="PANTHER" id="PTHR43156:SF2">
    <property type="entry name" value="STAGE II SPORULATION PROTEIN E"/>
    <property type="match status" value="1"/>
</dbReference>
<sequence>MIRRAITLKNRIAAFVLVTMVLLGAGIYIVGSERLRLLSDGYVHQLLEHQERHWSATLNMLSLRLNDIADILIEDHAMQDAVSSLDSARVAGAVKEKLETLRRYVPVSTVEVIGSNGAVLYREGTGQETPLITGWPATNVLRFGVSLHGLHRFPSGEYRLLFILPIPARDSELLTESRWAQRAEDPDLSHRISGAVVFGIPLDEGISSLRYQLGRDAVLTAPGSKEILSDPLNQDLWPVLLEKIDTNSPGDRIVSYGTRSYEITSFPVHRVDGEVSAWLHSMRDVTVFALRRDLMNLATLVVSIVIGSLMVWLLYGYLRRAFEPLDAAVTVLDRLARGDTSLGLTTDRRDEVGRIAMAIEVFRARLLELRRVDKTLRRQQRRQQAFIRRQMETLAATLESEARQAVLADLASIVEPDGRHGETGDTLARELGLLAVAFRQMSERVRDQQVKLEELVRELRDALEHKTRLIALEQELEIARNIQLSILPAGMPPEGGFEVAANMIPAREVGGDFYDFFEIDERRVGFVVADVSGKGVPAAFFMLIARTLLRATALFGMSPGTCLARVNELLAAENEEMMFVTLFYGILDRSTWRLSYANGGHNPPLLRRRDGTTAELPSTGGIALAVIPGAAYQEAEVELAEGDCLLMYTDGITEAFAGDGSDFGVQRLHAALPVTGTAEEVLRSVLAHVEAFVAGAEQSDDMTAMVLRRGPATAPDAAGGKPPA</sequence>
<keyword evidence="2" id="KW-0175">Coiled coil</keyword>
<keyword evidence="3" id="KW-0812">Transmembrane</keyword>
<feature type="domain" description="PPM-type phosphatase" evidence="5">
    <location>
        <begin position="496"/>
        <end position="709"/>
    </location>
</feature>
<dbReference type="Gene3D" id="6.10.340.10">
    <property type="match status" value="1"/>
</dbReference>
<evidence type="ECO:0000313" key="6">
    <source>
        <dbReference type="EMBL" id="MFC3230416.1"/>
    </source>
</evidence>
<dbReference type="CDD" id="cd06225">
    <property type="entry name" value="HAMP"/>
    <property type="match status" value="1"/>
</dbReference>
<feature type="coiled-coil region" evidence="2">
    <location>
        <begin position="438"/>
        <end position="472"/>
    </location>
</feature>
<comment type="caution">
    <text evidence="6">The sequence shown here is derived from an EMBL/GenBank/DDBJ whole genome shotgun (WGS) entry which is preliminary data.</text>
</comment>
<dbReference type="PANTHER" id="PTHR43156">
    <property type="entry name" value="STAGE II SPORULATION PROTEIN E-RELATED"/>
    <property type="match status" value="1"/>
</dbReference>
<accession>A0ABV7L714</accession>
<name>A0ABV7L714_9PROT</name>
<dbReference type="InterPro" id="IPR001932">
    <property type="entry name" value="PPM-type_phosphatase-like_dom"/>
</dbReference>
<dbReference type="SUPFAM" id="SSF158472">
    <property type="entry name" value="HAMP domain-like"/>
    <property type="match status" value="1"/>
</dbReference>
<evidence type="ECO:0000256" key="1">
    <source>
        <dbReference type="ARBA" id="ARBA00022801"/>
    </source>
</evidence>
<proteinExistence type="predicted"/>
<feature type="transmembrane region" description="Helical" evidence="3">
    <location>
        <begin position="12"/>
        <end position="31"/>
    </location>
</feature>
<dbReference type="SMART" id="SM00331">
    <property type="entry name" value="PP2C_SIG"/>
    <property type="match status" value="1"/>
</dbReference>
<evidence type="ECO:0000256" key="3">
    <source>
        <dbReference type="SAM" id="Phobius"/>
    </source>
</evidence>
<keyword evidence="3" id="KW-1133">Transmembrane helix</keyword>
<dbReference type="PROSITE" id="PS51746">
    <property type="entry name" value="PPM_2"/>
    <property type="match status" value="1"/>
</dbReference>
<evidence type="ECO:0000259" key="5">
    <source>
        <dbReference type="PROSITE" id="PS51746"/>
    </source>
</evidence>
<feature type="transmembrane region" description="Helical" evidence="3">
    <location>
        <begin position="294"/>
        <end position="315"/>
    </location>
</feature>
<dbReference type="InterPro" id="IPR052016">
    <property type="entry name" value="Bact_Sigma-Reg"/>
</dbReference>
<evidence type="ECO:0000313" key="7">
    <source>
        <dbReference type="Proteomes" id="UP001595528"/>
    </source>
</evidence>
<feature type="domain" description="HAMP" evidence="4">
    <location>
        <begin position="319"/>
        <end position="371"/>
    </location>
</feature>
<dbReference type="SUPFAM" id="SSF81606">
    <property type="entry name" value="PP2C-like"/>
    <property type="match status" value="1"/>
</dbReference>
<dbReference type="Gene3D" id="3.60.40.10">
    <property type="entry name" value="PPM-type phosphatase domain"/>
    <property type="match status" value="1"/>
</dbReference>
<keyword evidence="7" id="KW-1185">Reference proteome</keyword>
<dbReference type="Pfam" id="PF00672">
    <property type="entry name" value="HAMP"/>
    <property type="match status" value="1"/>
</dbReference>
<dbReference type="Pfam" id="PF07228">
    <property type="entry name" value="SpoIIE"/>
    <property type="match status" value="1"/>
</dbReference>
<keyword evidence="1" id="KW-0378">Hydrolase</keyword>
<protein>
    <submittedName>
        <fullName evidence="6">SpoIIE family protein phosphatase</fullName>
    </submittedName>
</protein>
<dbReference type="EMBL" id="JBHRTR010000046">
    <property type="protein sequence ID" value="MFC3230416.1"/>
    <property type="molecule type" value="Genomic_DNA"/>
</dbReference>
<reference evidence="7" key="1">
    <citation type="journal article" date="2019" name="Int. J. Syst. Evol. Microbiol.">
        <title>The Global Catalogue of Microorganisms (GCM) 10K type strain sequencing project: providing services to taxonomists for standard genome sequencing and annotation.</title>
        <authorList>
            <consortium name="The Broad Institute Genomics Platform"/>
            <consortium name="The Broad Institute Genome Sequencing Center for Infectious Disease"/>
            <person name="Wu L."/>
            <person name="Ma J."/>
        </authorList>
    </citation>
    <scope>NUCLEOTIDE SEQUENCE [LARGE SCALE GENOMIC DNA]</scope>
    <source>
        <strain evidence="7">KCTC 42964</strain>
    </source>
</reference>
<gene>
    <name evidence="6" type="ORF">ACFOGJ_24420</name>
</gene>
<organism evidence="6 7">
    <name type="scientific">Marinibaculum pumilum</name>
    <dbReference type="NCBI Taxonomy" id="1766165"/>
    <lineage>
        <taxon>Bacteria</taxon>
        <taxon>Pseudomonadati</taxon>
        <taxon>Pseudomonadota</taxon>
        <taxon>Alphaproteobacteria</taxon>
        <taxon>Rhodospirillales</taxon>
        <taxon>Rhodospirillaceae</taxon>
        <taxon>Marinibaculum</taxon>
    </lineage>
</organism>